<reference evidence="4" key="2">
    <citation type="submission" date="2021-11" db="EMBL/GenBank/DDBJ databases">
        <authorList>
            <consortium name="Genoscope - CEA"/>
            <person name="William W."/>
        </authorList>
    </citation>
    <scope>NUCLEOTIDE SEQUENCE</scope>
</reference>
<dbReference type="CDD" id="cd02440">
    <property type="entry name" value="AdoMet_MTases"/>
    <property type="match status" value="1"/>
</dbReference>
<dbReference type="Gene3D" id="3.40.50.150">
    <property type="entry name" value="Vaccinia Virus protein VP39"/>
    <property type="match status" value="1"/>
</dbReference>
<dbReference type="OrthoDB" id="2013972at2759"/>
<dbReference type="PANTHER" id="PTHR42912:SF80">
    <property type="entry name" value="METHYLTRANSFERASE DOMAIN-CONTAINING PROTEIN"/>
    <property type="match status" value="1"/>
</dbReference>
<dbReference type="AlphaFoldDB" id="A0A7S3ZLH4"/>
<organism evidence="3">
    <name type="scientific">Pelagomonas calceolata</name>
    <dbReference type="NCBI Taxonomy" id="35677"/>
    <lineage>
        <taxon>Eukaryota</taxon>
        <taxon>Sar</taxon>
        <taxon>Stramenopiles</taxon>
        <taxon>Ochrophyta</taxon>
        <taxon>Pelagophyceae</taxon>
        <taxon>Pelagomonadales</taxon>
        <taxon>Pelagomonadaceae</taxon>
        <taxon>Pelagomonas</taxon>
    </lineage>
</organism>
<gene>
    <name evidence="3" type="ORF">PCAL00307_LOCUS2434</name>
    <name evidence="4" type="ORF">PECAL_5P24480</name>
</gene>
<accession>A0A7S3ZLH4</accession>
<dbReference type="GO" id="GO:0008168">
    <property type="term" value="F:methyltransferase activity"/>
    <property type="evidence" value="ECO:0007669"/>
    <property type="project" value="TreeGrafter"/>
</dbReference>
<evidence type="ECO:0000313" key="3">
    <source>
        <dbReference type="EMBL" id="CAE0687000.1"/>
    </source>
</evidence>
<dbReference type="Proteomes" id="UP000789595">
    <property type="component" value="Unassembled WGS sequence"/>
</dbReference>
<sequence>MTMQCQILLALAAAAAPTASAFDLMSAVLKSPIYKNLLVPASRNMMINTAKENGVPWADAVAWIRGATTWELDDDADVAVPAYYRQPFHAYEPGNLCWEAAWEAEVAGRAVGARNYPAFGADGEEAFRGAFDDALVAAGARTPAVGETILDLGCATGHGTRRLAAKFPDAASLVGVDLSPYMISVARRLPELCKGDNAWINVVSDDKRVSYARADAAALPFGDSSQDFVVLSFVAHELPPAATRDVVHEAYRVLRPGGQLWVTEMDFETEGFRKLRASPAFVFIRSTEPYLDVYADFGAAGVAEACADAGFGRVEAVAATGRHYALVAAKDGGPAAFVDRREATKLPDTHLKTWESKSTS</sequence>
<feature type="signal peptide" evidence="1">
    <location>
        <begin position="1"/>
        <end position="21"/>
    </location>
</feature>
<evidence type="ECO:0000313" key="5">
    <source>
        <dbReference type="Proteomes" id="UP000789595"/>
    </source>
</evidence>
<feature type="domain" description="Methyltransferase" evidence="2">
    <location>
        <begin position="149"/>
        <end position="258"/>
    </location>
</feature>
<keyword evidence="5" id="KW-1185">Reference proteome</keyword>
<dbReference type="SUPFAM" id="SSF53335">
    <property type="entry name" value="S-adenosyl-L-methionine-dependent methyltransferases"/>
    <property type="match status" value="1"/>
</dbReference>
<dbReference type="InterPro" id="IPR041698">
    <property type="entry name" value="Methyltransf_25"/>
</dbReference>
<dbReference type="EMBL" id="CAKKNE010000005">
    <property type="protein sequence ID" value="CAH0377931.1"/>
    <property type="molecule type" value="Genomic_DNA"/>
</dbReference>
<dbReference type="Pfam" id="PF13649">
    <property type="entry name" value="Methyltransf_25"/>
    <property type="match status" value="1"/>
</dbReference>
<evidence type="ECO:0000256" key="1">
    <source>
        <dbReference type="SAM" id="SignalP"/>
    </source>
</evidence>
<name>A0A7S3ZLH4_9STRA</name>
<dbReference type="InterPro" id="IPR050508">
    <property type="entry name" value="Methyltransf_Superfamily"/>
</dbReference>
<feature type="chain" id="PRO_5035593577" description="Methyltransferase domain-containing protein" evidence="1">
    <location>
        <begin position="22"/>
        <end position="360"/>
    </location>
</feature>
<dbReference type="EMBL" id="HBIW01002897">
    <property type="protein sequence ID" value="CAE0687000.1"/>
    <property type="molecule type" value="Transcribed_RNA"/>
</dbReference>
<evidence type="ECO:0000259" key="2">
    <source>
        <dbReference type="Pfam" id="PF13649"/>
    </source>
</evidence>
<dbReference type="PANTHER" id="PTHR42912">
    <property type="entry name" value="METHYLTRANSFERASE"/>
    <property type="match status" value="1"/>
</dbReference>
<evidence type="ECO:0000313" key="4">
    <source>
        <dbReference type="EMBL" id="CAH0377931.1"/>
    </source>
</evidence>
<reference evidence="3" key="1">
    <citation type="submission" date="2021-01" db="EMBL/GenBank/DDBJ databases">
        <authorList>
            <person name="Corre E."/>
            <person name="Pelletier E."/>
            <person name="Niang G."/>
            <person name="Scheremetjew M."/>
            <person name="Finn R."/>
            <person name="Kale V."/>
            <person name="Holt S."/>
            <person name="Cochrane G."/>
            <person name="Meng A."/>
            <person name="Brown T."/>
            <person name="Cohen L."/>
        </authorList>
    </citation>
    <scope>NUCLEOTIDE SEQUENCE</scope>
    <source>
        <strain evidence="3">CCMP1756</strain>
    </source>
</reference>
<proteinExistence type="predicted"/>
<protein>
    <recommendedName>
        <fullName evidence="2">Methyltransferase domain-containing protein</fullName>
    </recommendedName>
</protein>
<keyword evidence="1" id="KW-0732">Signal</keyword>
<dbReference type="InterPro" id="IPR029063">
    <property type="entry name" value="SAM-dependent_MTases_sf"/>
</dbReference>